<reference evidence="1 2" key="1">
    <citation type="submission" date="2022-01" db="EMBL/GenBank/DDBJ databases">
        <authorList>
            <person name="Xiong W."/>
            <person name="Schranz E."/>
        </authorList>
    </citation>
    <scope>NUCLEOTIDE SEQUENCE [LARGE SCALE GENOMIC DNA]</scope>
</reference>
<sequence length="148" mass="16413">MDEGMFNNESTATNFIPTSTILPPPSSPIPTLVPASTISPTFSGVMQEPIINMGGKTYVTGLIIFDYEIRKLCDVAKEHQDLFVEQGTTTKESLDIKLVELKSSLSKEVHKMEENYTLLHSKVDVIVGSITKLVEFNTKYTKQVEAKS</sequence>
<keyword evidence="2" id="KW-1185">Reference proteome</keyword>
<protein>
    <submittedName>
        <fullName evidence="1">Uncharacterized protein</fullName>
    </submittedName>
</protein>
<comment type="caution">
    <text evidence="1">The sequence shown here is derived from an EMBL/GenBank/DDBJ whole genome shotgun (WGS) entry which is preliminary data.</text>
</comment>
<dbReference type="AlphaFoldDB" id="A0AAU9PI36"/>
<evidence type="ECO:0000313" key="1">
    <source>
        <dbReference type="EMBL" id="CAH1449659.1"/>
    </source>
</evidence>
<evidence type="ECO:0000313" key="2">
    <source>
        <dbReference type="Proteomes" id="UP001157418"/>
    </source>
</evidence>
<dbReference type="EMBL" id="CAKMRJ010005634">
    <property type="protein sequence ID" value="CAH1449659.1"/>
    <property type="molecule type" value="Genomic_DNA"/>
</dbReference>
<gene>
    <name evidence="1" type="ORF">LVIROSA_LOCUS35133</name>
</gene>
<proteinExistence type="predicted"/>
<name>A0AAU9PI36_9ASTR</name>
<dbReference type="Proteomes" id="UP001157418">
    <property type="component" value="Unassembled WGS sequence"/>
</dbReference>
<organism evidence="1 2">
    <name type="scientific">Lactuca virosa</name>
    <dbReference type="NCBI Taxonomy" id="75947"/>
    <lineage>
        <taxon>Eukaryota</taxon>
        <taxon>Viridiplantae</taxon>
        <taxon>Streptophyta</taxon>
        <taxon>Embryophyta</taxon>
        <taxon>Tracheophyta</taxon>
        <taxon>Spermatophyta</taxon>
        <taxon>Magnoliopsida</taxon>
        <taxon>eudicotyledons</taxon>
        <taxon>Gunneridae</taxon>
        <taxon>Pentapetalae</taxon>
        <taxon>asterids</taxon>
        <taxon>campanulids</taxon>
        <taxon>Asterales</taxon>
        <taxon>Asteraceae</taxon>
        <taxon>Cichorioideae</taxon>
        <taxon>Cichorieae</taxon>
        <taxon>Lactucinae</taxon>
        <taxon>Lactuca</taxon>
    </lineage>
</organism>
<accession>A0AAU9PI36</accession>